<dbReference type="Proteomes" id="UP000076532">
    <property type="component" value="Unassembled WGS sequence"/>
</dbReference>
<dbReference type="AlphaFoldDB" id="A0A166F0J8"/>
<proteinExistence type="predicted"/>
<reference evidence="1 2" key="1">
    <citation type="journal article" date="2016" name="Mol. Biol. Evol.">
        <title>Comparative Genomics of Early-Diverging Mushroom-Forming Fungi Provides Insights into the Origins of Lignocellulose Decay Capabilities.</title>
        <authorList>
            <person name="Nagy L.G."/>
            <person name="Riley R."/>
            <person name="Tritt A."/>
            <person name="Adam C."/>
            <person name="Daum C."/>
            <person name="Floudas D."/>
            <person name="Sun H."/>
            <person name="Yadav J.S."/>
            <person name="Pangilinan J."/>
            <person name="Larsson K.H."/>
            <person name="Matsuura K."/>
            <person name="Barry K."/>
            <person name="Labutti K."/>
            <person name="Kuo R."/>
            <person name="Ohm R.A."/>
            <person name="Bhattacharya S.S."/>
            <person name="Shirouzu T."/>
            <person name="Yoshinaga Y."/>
            <person name="Martin F.M."/>
            <person name="Grigoriev I.V."/>
            <person name="Hibbett D.S."/>
        </authorList>
    </citation>
    <scope>NUCLEOTIDE SEQUENCE [LARGE SCALE GENOMIC DNA]</scope>
    <source>
        <strain evidence="1 2">CBS 109695</strain>
    </source>
</reference>
<name>A0A166F0J8_9AGAM</name>
<protein>
    <submittedName>
        <fullName evidence="1">Uncharacterized protein</fullName>
    </submittedName>
</protein>
<dbReference type="EMBL" id="KV417595">
    <property type="protein sequence ID" value="KZP16310.1"/>
    <property type="molecule type" value="Genomic_DNA"/>
</dbReference>
<keyword evidence="2" id="KW-1185">Reference proteome</keyword>
<gene>
    <name evidence="1" type="ORF">FIBSPDRAFT_64729</name>
</gene>
<sequence length="325" mass="36111">MRTPSQISDTEKIIHLSDAELEALKFLGPDAVQQVIDFIEAIKKVPQQFEWLTVFQLQCLNAHLKFHPTVPASPTSPTFSEATLLANFSGTTAAEPGLVSLFERVHFYTGVSEDHPILFHRSDLLQHPFVIPRERFSVIPERTAHSANHPILKNKHWKETVAPEIIALLKDPSRGVRVSTMLPVRFSTPDDDGKAVFDNYIVLWISVHPNTTKETSCRNANADILAILANHGIHDAVVHWIEGAVESLGGPPPMMRVVMDTDPTHYIHRALTAILSVPIAAETLANSDAQGSLGLYFHEGKDRRGNKSKRVMCFTNKHVTSSDTT</sequence>
<evidence type="ECO:0000313" key="2">
    <source>
        <dbReference type="Proteomes" id="UP000076532"/>
    </source>
</evidence>
<organism evidence="1 2">
    <name type="scientific">Athelia psychrophila</name>
    <dbReference type="NCBI Taxonomy" id="1759441"/>
    <lineage>
        <taxon>Eukaryota</taxon>
        <taxon>Fungi</taxon>
        <taxon>Dikarya</taxon>
        <taxon>Basidiomycota</taxon>
        <taxon>Agaricomycotina</taxon>
        <taxon>Agaricomycetes</taxon>
        <taxon>Agaricomycetidae</taxon>
        <taxon>Atheliales</taxon>
        <taxon>Atheliaceae</taxon>
        <taxon>Athelia</taxon>
    </lineage>
</organism>
<evidence type="ECO:0000313" key="1">
    <source>
        <dbReference type="EMBL" id="KZP16310.1"/>
    </source>
</evidence>
<accession>A0A166F0J8</accession>
<dbReference type="OrthoDB" id="5424209at2759"/>